<accession>A0ABY7MI81</accession>
<gene>
    <name evidence="1" type="ORF">I3J27_32315</name>
</gene>
<evidence type="ECO:0000313" key="1">
    <source>
        <dbReference type="EMBL" id="WBL77656.1"/>
    </source>
</evidence>
<dbReference type="Proteomes" id="UP001179614">
    <property type="component" value="Chromosome"/>
</dbReference>
<dbReference type="RefSeq" id="WP_270162937.1">
    <property type="nucleotide sequence ID" value="NZ_CP089391.1"/>
</dbReference>
<evidence type="ECO:0000313" key="2">
    <source>
        <dbReference type="Proteomes" id="UP001179614"/>
    </source>
</evidence>
<keyword evidence="2" id="KW-1185">Reference proteome</keyword>
<protein>
    <submittedName>
        <fullName evidence="1">Uncharacterized protein</fullName>
    </submittedName>
</protein>
<proteinExistence type="predicted"/>
<dbReference type="EMBL" id="CP089391">
    <property type="protein sequence ID" value="WBL77656.1"/>
    <property type="molecule type" value="Genomic_DNA"/>
</dbReference>
<organism evidence="1 2">
    <name type="scientific">Bradyrhizobium xenonodulans</name>
    <dbReference type="NCBI Taxonomy" id="2736875"/>
    <lineage>
        <taxon>Bacteria</taxon>
        <taxon>Pseudomonadati</taxon>
        <taxon>Pseudomonadota</taxon>
        <taxon>Alphaproteobacteria</taxon>
        <taxon>Hyphomicrobiales</taxon>
        <taxon>Nitrobacteraceae</taxon>
        <taxon>Bradyrhizobium</taxon>
    </lineage>
</organism>
<name>A0ABY7MI81_9BRAD</name>
<reference evidence="1" key="1">
    <citation type="submission" date="2021-12" db="EMBL/GenBank/DDBJ databases">
        <title>Bradyrhizobium xenonodulans sp. nov.</title>
        <authorList>
            <person name="Claassens R."/>
            <person name="Venter S.N."/>
            <person name="Beukes C.W."/>
            <person name="Stepkowski T."/>
            <person name="Steenkamp E.T."/>
        </authorList>
    </citation>
    <scope>NUCLEOTIDE SEQUENCE</scope>
    <source>
        <strain evidence="1">14AB</strain>
    </source>
</reference>
<sequence>MMMTNDDEVLDVVLGDHVGGWMARGTRIPAVQLSAIAPAQHRTRRTEISRAASRTTGGSDCRMVNDLAWTVQIVNAIAIQSMKRNQLCFARRAMIASHAKRTRKYLQ</sequence>